<dbReference type="PANTHER" id="PTHR46743">
    <property type="entry name" value="TEICHOIC ACIDS EXPORT ATP-BINDING PROTEIN TAGH"/>
    <property type="match status" value="1"/>
</dbReference>
<dbReference type="Gene3D" id="3.40.50.300">
    <property type="entry name" value="P-loop containing nucleotide triphosphate hydrolases"/>
    <property type="match status" value="1"/>
</dbReference>
<dbReference type="GO" id="GO:0005524">
    <property type="term" value="F:ATP binding"/>
    <property type="evidence" value="ECO:0007669"/>
    <property type="project" value="UniProtKB-KW"/>
</dbReference>
<evidence type="ECO:0000313" key="5">
    <source>
        <dbReference type="EMBL" id="QOU03306.1"/>
    </source>
</evidence>
<dbReference type="InterPro" id="IPR017871">
    <property type="entry name" value="ABC_transporter-like_CS"/>
</dbReference>
<dbReference type="InterPro" id="IPR029439">
    <property type="entry name" value="Wzt_C"/>
</dbReference>
<dbReference type="Pfam" id="PF00005">
    <property type="entry name" value="ABC_tran"/>
    <property type="match status" value="1"/>
</dbReference>
<dbReference type="InterPro" id="IPR050683">
    <property type="entry name" value="Bact_Polysacc_Export_ATP-bd"/>
</dbReference>
<organism evidence="5 6">
    <name type="scientific">Pseudomonas fluorescens</name>
    <dbReference type="NCBI Taxonomy" id="294"/>
    <lineage>
        <taxon>Bacteria</taxon>
        <taxon>Pseudomonadati</taxon>
        <taxon>Pseudomonadota</taxon>
        <taxon>Gammaproteobacteria</taxon>
        <taxon>Pseudomonadales</taxon>
        <taxon>Pseudomonadaceae</taxon>
        <taxon>Pseudomonas</taxon>
    </lineage>
</organism>
<dbReference type="Proteomes" id="UP000593833">
    <property type="component" value="Chromosome"/>
</dbReference>
<name>A0A1B3CVT7_PSEFL</name>
<dbReference type="EMBL" id="CP063233">
    <property type="protein sequence ID" value="QOU03306.1"/>
    <property type="molecule type" value="Genomic_DNA"/>
</dbReference>
<dbReference type="CDD" id="cd10147">
    <property type="entry name" value="Wzt_C-like"/>
    <property type="match status" value="1"/>
</dbReference>
<dbReference type="SMART" id="SM00382">
    <property type="entry name" value="AAA"/>
    <property type="match status" value="1"/>
</dbReference>
<dbReference type="CDD" id="cd03220">
    <property type="entry name" value="ABC_KpsT_Wzt"/>
    <property type="match status" value="1"/>
</dbReference>
<keyword evidence="4 5" id="KW-0067">ATP-binding</keyword>
<dbReference type="OrthoDB" id="9778870at2"/>
<evidence type="ECO:0000256" key="4">
    <source>
        <dbReference type="ARBA" id="ARBA00022840"/>
    </source>
</evidence>
<dbReference type="GO" id="GO:0016887">
    <property type="term" value="F:ATP hydrolysis activity"/>
    <property type="evidence" value="ECO:0007669"/>
    <property type="project" value="InterPro"/>
</dbReference>
<dbReference type="GO" id="GO:0140359">
    <property type="term" value="F:ABC-type transporter activity"/>
    <property type="evidence" value="ECO:0007669"/>
    <property type="project" value="InterPro"/>
</dbReference>
<proteinExistence type="inferred from homology"/>
<dbReference type="InterPro" id="IPR015860">
    <property type="entry name" value="ABC_transpr_TagH-like"/>
</dbReference>
<dbReference type="PROSITE" id="PS00211">
    <property type="entry name" value="ABC_TRANSPORTER_1"/>
    <property type="match status" value="1"/>
</dbReference>
<dbReference type="AlphaFoldDB" id="A0A1B3CVT7"/>
<dbReference type="InterPro" id="IPR003439">
    <property type="entry name" value="ABC_transporter-like_ATP-bd"/>
</dbReference>
<dbReference type="Gene3D" id="2.70.50.60">
    <property type="entry name" value="abc- transporter (atp binding component) like domain"/>
    <property type="match status" value="1"/>
</dbReference>
<dbReference type="GO" id="GO:0016020">
    <property type="term" value="C:membrane"/>
    <property type="evidence" value="ECO:0007669"/>
    <property type="project" value="InterPro"/>
</dbReference>
<keyword evidence="3" id="KW-0547">Nucleotide-binding</keyword>
<dbReference type="InterPro" id="IPR003593">
    <property type="entry name" value="AAA+_ATPase"/>
</dbReference>
<evidence type="ECO:0000313" key="6">
    <source>
        <dbReference type="Proteomes" id="UP000593833"/>
    </source>
</evidence>
<dbReference type="PROSITE" id="PS50893">
    <property type="entry name" value="ABC_TRANSPORTER_2"/>
    <property type="match status" value="1"/>
</dbReference>
<comment type="similarity">
    <text evidence="1">Belongs to the ABC transporter superfamily.</text>
</comment>
<evidence type="ECO:0000256" key="1">
    <source>
        <dbReference type="ARBA" id="ARBA00005417"/>
    </source>
</evidence>
<dbReference type="SUPFAM" id="SSF52540">
    <property type="entry name" value="P-loop containing nucleoside triphosphate hydrolases"/>
    <property type="match status" value="1"/>
</dbReference>
<dbReference type="Pfam" id="PF14524">
    <property type="entry name" value="Wzt_C"/>
    <property type="match status" value="1"/>
</dbReference>
<dbReference type="RefSeq" id="WP_069076663.1">
    <property type="nucleotide sequence ID" value="NZ_CP015637.1"/>
</dbReference>
<gene>
    <name evidence="5" type="ORF">IM720_21675</name>
</gene>
<reference evidence="5 6" key="1">
    <citation type="submission" date="2020-10" db="EMBL/GenBank/DDBJ databases">
        <title>Complete genome sequence of a novel Pseudomonas fluorescens strain isolated from the flower of kumarahou (Pomaderris kumeraho).</title>
        <authorList>
            <person name="Summers M.C."/>
            <person name="Nowak V."/>
            <person name="Fairhurst M.J."/>
            <person name="Owen J.G."/>
            <person name="Gerth M.L."/>
            <person name="Patrick W.M."/>
        </authorList>
    </citation>
    <scope>NUCLEOTIDE SEQUENCE [LARGE SCALE GENOMIC DNA]</scope>
    <source>
        <strain evidence="5 6">KF1</strain>
    </source>
</reference>
<dbReference type="InterPro" id="IPR027417">
    <property type="entry name" value="P-loop_NTPase"/>
</dbReference>
<protein>
    <submittedName>
        <fullName evidence="5">ABC transporter ATP-binding protein</fullName>
    </submittedName>
</protein>
<evidence type="ECO:0000256" key="3">
    <source>
        <dbReference type="ARBA" id="ARBA00022741"/>
    </source>
</evidence>
<keyword evidence="2" id="KW-0813">Transport</keyword>
<sequence length="443" mass="48296">MCSEFSIQVKSVSKHFRIYASPRARLLQMFSREKHYKEFVALDDVSFVINKGETVGIVGRNGSGKSTLLQMICGTLTPTSGEITTHGRIAALLELGSGFNPEFSGRENVYMNASILGLSNAETAARFESILAFAEIEDFIDQPVKNYSSGMMVRLAFAVAINVDPQILIVDEALAVGDELFQRKCYARIEAIKAQGATILFVSHASNTVVSLCDRAILLDGGKKITEGTPKSVVGKYQRLLNAPADKAKVMREQMLAGIEAPPSPELAEPGEVDELCQEMAGYFDPHLVSKTVLSYESRGALISDPQLLNIQGQKVNCLKAGETYRYTYRVRFDRDARNVRFGMLIKTPTGVELGGATSAKQIAEGIVVVSSGSVLSVEYSFVCRLNEGLYFLNAGVSGDCGEGFHHLHRVVDALCFRVSAESKQFGLGLVDFSCAPEWSLVE</sequence>
<dbReference type="PANTHER" id="PTHR46743:SF2">
    <property type="entry name" value="TEICHOIC ACIDS EXPORT ATP-BINDING PROTEIN TAGH"/>
    <property type="match status" value="1"/>
</dbReference>
<evidence type="ECO:0000256" key="2">
    <source>
        <dbReference type="ARBA" id="ARBA00022448"/>
    </source>
</evidence>
<accession>A0A1B3CVT7</accession>